<accession>A0A1I7GIU9</accession>
<dbReference type="Pfam" id="PF00148">
    <property type="entry name" value="Oxidored_nitro"/>
    <property type="match status" value="1"/>
</dbReference>
<evidence type="ECO:0000313" key="2">
    <source>
        <dbReference type="EMBL" id="SFU48358.1"/>
    </source>
</evidence>
<gene>
    <name evidence="2" type="ORF">SAMN05216508_10733</name>
</gene>
<evidence type="ECO:0000259" key="1">
    <source>
        <dbReference type="Pfam" id="PF00148"/>
    </source>
</evidence>
<sequence>MKGLYRYLSPAAPDQSGAVSVLFELGGIIVITDAGGCTGNICGFDEPRWFTKSSAVYSAGLRDMDAILGRDDRLLEKIRRAASDLDPYFIAIIGTPVPSVIATDYGAISRLAEKQLGIPTIYIETTGMENYDTGQRKAYEAVLKLLKRGREELEGRSDGTGSREGAAGRLIRRLQREKGDAPAPDLGVWGATPLDLPGTESARLIMERARQAGYERAACYGMDSGLADLMDAACVKENLLVSWSGLSAVRALEKAGIPFRLGTGAPFEGGITEEQIRQVADRIRRDGPMEMLILHQQVAAEALRRRFLGLLPEMAGRITVGSFFQMDPKFTEEGDLHLKGENELIRAAGGNRFGIICGDPLYRRALGDYAGLWIDLPHYAVSGQMFMKSGEDRIVSSWRTAKE</sequence>
<evidence type="ECO:0000313" key="3">
    <source>
        <dbReference type="Proteomes" id="UP000198817"/>
    </source>
</evidence>
<dbReference type="EMBL" id="FPBT01000007">
    <property type="protein sequence ID" value="SFU48358.1"/>
    <property type="molecule type" value="Genomic_DNA"/>
</dbReference>
<dbReference type="OrthoDB" id="3199475at2"/>
<reference evidence="2 3" key="1">
    <citation type="submission" date="2016-10" db="EMBL/GenBank/DDBJ databases">
        <authorList>
            <person name="de Groot N.N."/>
        </authorList>
    </citation>
    <scope>NUCLEOTIDE SEQUENCE [LARGE SCALE GENOMIC DNA]</scope>
    <source>
        <strain evidence="2 3">KHGC13</strain>
    </source>
</reference>
<dbReference type="STRING" id="155865.SAMN05216515_10933"/>
<proteinExistence type="predicted"/>
<name>A0A1I7GIU9_9FIRM</name>
<organism evidence="2 3">
    <name type="scientific">Eubacterium pyruvativorans</name>
    <dbReference type="NCBI Taxonomy" id="155865"/>
    <lineage>
        <taxon>Bacteria</taxon>
        <taxon>Bacillati</taxon>
        <taxon>Bacillota</taxon>
        <taxon>Clostridia</taxon>
        <taxon>Eubacteriales</taxon>
        <taxon>Eubacteriaceae</taxon>
        <taxon>Eubacterium</taxon>
    </lineage>
</organism>
<keyword evidence="3" id="KW-1185">Reference proteome</keyword>
<dbReference type="Proteomes" id="UP000198817">
    <property type="component" value="Unassembled WGS sequence"/>
</dbReference>
<protein>
    <submittedName>
        <fullName evidence="2">Nitrogenase component 1 type Oxidoreductase</fullName>
    </submittedName>
</protein>
<dbReference type="RefSeq" id="WP_090470806.1">
    <property type="nucleotide sequence ID" value="NZ_FOWF01000009.1"/>
</dbReference>
<dbReference type="Gene3D" id="3.40.50.1980">
    <property type="entry name" value="Nitrogenase molybdenum iron protein domain"/>
    <property type="match status" value="1"/>
</dbReference>
<feature type="domain" description="Nitrogenase/oxidoreductase component 1" evidence="1">
    <location>
        <begin position="48"/>
        <end position="282"/>
    </location>
</feature>
<dbReference type="InterPro" id="IPR000510">
    <property type="entry name" value="Nase/OxRdtase_comp1"/>
</dbReference>
<dbReference type="SUPFAM" id="SSF53807">
    <property type="entry name" value="Helical backbone' metal receptor"/>
    <property type="match status" value="1"/>
</dbReference>
<dbReference type="GO" id="GO:0016491">
    <property type="term" value="F:oxidoreductase activity"/>
    <property type="evidence" value="ECO:0007669"/>
    <property type="project" value="InterPro"/>
</dbReference>
<dbReference type="AlphaFoldDB" id="A0A1I7GIU9"/>